<feature type="transmembrane region" description="Helical" evidence="10">
    <location>
        <begin position="425"/>
        <end position="446"/>
    </location>
</feature>
<dbReference type="Pfam" id="PF02949">
    <property type="entry name" value="7tm_6"/>
    <property type="match status" value="4"/>
</dbReference>
<feature type="transmembrane region" description="Helical" evidence="10">
    <location>
        <begin position="173"/>
        <end position="193"/>
    </location>
</feature>
<feature type="transmembrane region" description="Helical" evidence="10">
    <location>
        <begin position="1686"/>
        <end position="1709"/>
    </location>
</feature>
<organism evidence="11 12">
    <name type="scientific">Habropoda laboriosa</name>
    <dbReference type="NCBI Taxonomy" id="597456"/>
    <lineage>
        <taxon>Eukaryota</taxon>
        <taxon>Metazoa</taxon>
        <taxon>Ecdysozoa</taxon>
        <taxon>Arthropoda</taxon>
        <taxon>Hexapoda</taxon>
        <taxon>Insecta</taxon>
        <taxon>Pterygota</taxon>
        <taxon>Neoptera</taxon>
        <taxon>Endopterygota</taxon>
        <taxon>Hymenoptera</taxon>
        <taxon>Apocrita</taxon>
        <taxon>Aculeata</taxon>
        <taxon>Apoidea</taxon>
        <taxon>Anthophila</taxon>
        <taxon>Apidae</taxon>
        <taxon>Habropoda</taxon>
    </lineage>
</organism>
<evidence type="ECO:0000313" key="11">
    <source>
        <dbReference type="EMBL" id="KOC61321.1"/>
    </source>
</evidence>
<evidence type="ECO:0000256" key="1">
    <source>
        <dbReference type="ARBA" id="ARBA00004651"/>
    </source>
</evidence>
<evidence type="ECO:0000256" key="3">
    <source>
        <dbReference type="ARBA" id="ARBA00022606"/>
    </source>
</evidence>
<dbReference type="Proteomes" id="UP000053825">
    <property type="component" value="Unassembled WGS sequence"/>
</dbReference>
<dbReference type="OrthoDB" id="7696577at2759"/>
<feature type="transmembrane region" description="Helical" evidence="10">
    <location>
        <begin position="1510"/>
        <end position="1531"/>
    </location>
</feature>
<evidence type="ECO:0000256" key="4">
    <source>
        <dbReference type="ARBA" id="ARBA00022692"/>
    </source>
</evidence>
<dbReference type="GO" id="GO:0005549">
    <property type="term" value="F:odorant binding"/>
    <property type="evidence" value="ECO:0007669"/>
    <property type="project" value="InterPro"/>
</dbReference>
<comment type="subcellular location">
    <subcellularLocation>
        <location evidence="1">Cell membrane</location>
        <topology evidence="1">Multi-pass membrane protein</topology>
    </subcellularLocation>
</comment>
<feature type="transmembrane region" description="Helical" evidence="10">
    <location>
        <begin position="911"/>
        <end position="933"/>
    </location>
</feature>
<feature type="transmembrane region" description="Helical" evidence="10">
    <location>
        <begin position="1331"/>
        <end position="1353"/>
    </location>
</feature>
<dbReference type="STRING" id="597456.A0A0L7QS36"/>
<dbReference type="EMBL" id="KQ414772">
    <property type="protein sequence ID" value="KOC61321.1"/>
    <property type="molecule type" value="Genomic_DNA"/>
</dbReference>
<evidence type="ECO:0000256" key="2">
    <source>
        <dbReference type="ARBA" id="ARBA00022475"/>
    </source>
</evidence>
<feature type="transmembrane region" description="Helical" evidence="10">
    <location>
        <begin position="1240"/>
        <end position="1261"/>
    </location>
</feature>
<feature type="transmembrane region" description="Helical" evidence="10">
    <location>
        <begin position="1097"/>
        <end position="1120"/>
    </location>
</feature>
<evidence type="ECO:0008006" key="13">
    <source>
        <dbReference type="Google" id="ProtNLM"/>
    </source>
</evidence>
<feature type="transmembrane region" description="Helical" evidence="10">
    <location>
        <begin position="602"/>
        <end position="624"/>
    </location>
</feature>
<sequence>MKIEATYTLNLVPQVFITIVVFSVTLFQVLLVLYEISFDICRLCTFLIAQTVHMLFLTIQGQFVIDSHDTVYNVYEAIWYKMPPKLQLLDVVALRKSLTPPILTAGGLMRLDLNSFAQYSVSFIFTVTGICCFTMFISAPYIPHVYDVMLSKNESRKLGFIYPAYYGVDQDKYYYYIIAHMTSGGLVVFFTFISCDTIYMNIVQHACGLLLISGHRFKWAIEEMGGNNEKLNPTMLEGIHRRASMMDPCVEFYKDCVFLVVQLVHLLFLAIQGHFVTVSHDQVYDSMYDAVWYNSTPRTQTLYMLALRRTLTPPLLTAGGLISLNLETFSKYETSTVVLIMEADDVERNYLHVNKRCGTVSGIWPYGSSRSKWIGRITMIFVTVTGMIRKLQLRSLLGCIFDDWLIKRPKTEMDIMDKYAKRGRFFSRLYVVNGLFCYVIFTSVAITPRVLDLISPKNESRGVDFIYPAYYGLDEEEHYYILMGHMLCVITVVFFVYISCDTIYMSIVQHACGLLNVSGHCFKWAVETVITKNEKMHTEVDDTYRKVRHSIKAHQHAMEYIMQIEDVHDSYLFIIVALIMLSFSITLVRTSMMDPCMEFYKYCAFLVVQLVHLLFLSIQGHFVILSHDMTYDNIFQELFVRRYSAKWYNSSPRTQTLYVLALRRSLTPPLLTAGGLISLNLETFAEIEDVHDSYLFIIVALIMLSFSITLVRTSMMDPCMEFYKYCAFLVVQLVHLLFLSIQGHFVILSHDMTYDNIYSAKWYNSSPRTQTLYVLALRRSLTPPLLTAGGLISLNLETFAEVNMTINAIPSRLTLMSITRIVVYFIVQFYTDTMIEQCAYVVLAVGIILKEMNYIIHAREVRLPYFQMYRTKLQLKTLFECIFNDWITRRPKSEMEIMDKYARRGLFFNRLYVANGVFCYIMFSSAPFIPHFIDVALSKNESRKLSLMYPAYYGIDQDKYYYYLMAHMMSAGAAVFFVFMSCDTIYMNIVQHACGLLFISGHRFKCAIEDDGADDEKVNPTMLEDMHGRVRHSVKAHQHAINYLGEIEAMHHTYLFIVVGMVMFAFTREVEKTYLYLSRRWGSMAGIWPYGNDRTKWIGRVTMILVAASSLLTQIAHILVNRNTDVVIEQCPFLMVAIGIILKEANYIIHEKELKEMIECLFNDWVTTRPKSEIEIMDKYARRGLFFNRLYVANGIFCYVIFTSVAITPRVLDLISPKNESRGVGFIYPAYYGLDEEEHYYYLMGHMLSVITVVFFVYISCDTIYMNVVQHACGLLNVSGHRFKWAIAAEKSNAKHAFMMEEAYARVCHSVKAHQHAINYITEIEQIHGTYLFIAVGMIMMSFSITLVRVSMMNPCVEFYKYCGFLVVQLVHLLFLSIQGHFVIVSHDMTYDNICAATWYNSTSRTQALYMLALRRNLTPPLITAGGLISLNLETFAEVAYVKVNLSTDTVIEQCPFFTMGLGIFLKELNYIIHEQQLRKLLGCVFADWLVKRPKPEMDIMDKYAKRGLFFSRLYVANGIFCYVLFTAVAITPRVLDLISPKNESRGVGFIYPANYGVDEEEHYYYLMGHMLSVITVVFFVYISCDTIYMNIVQHACGLLNLSGHRFKWAIAAEKSNAKHAFVMEEAYARVCHSVKAHQHAINYITEIEQVHGTYLFIAVGMVMMSFSITLVRVSTMNPCVEFYKYGGFLVVQLVHLLFLSIQGHFVIVSHDTTSDNIYSATWYNGTPKVQALYVLALRRNLTPPLITAGEYKITRTH</sequence>
<dbReference type="GO" id="GO:0004984">
    <property type="term" value="F:olfactory receptor activity"/>
    <property type="evidence" value="ECO:0007669"/>
    <property type="project" value="InterPro"/>
</dbReference>
<evidence type="ECO:0000256" key="5">
    <source>
        <dbReference type="ARBA" id="ARBA00022725"/>
    </source>
</evidence>
<accession>A0A0L7QS36</accession>
<evidence type="ECO:0000256" key="6">
    <source>
        <dbReference type="ARBA" id="ARBA00022989"/>
    </source>
</evidence>
<proteinExistence type="predicted"/>
<feature type="transmembrane region" description="Helical" evidence="10">
    <location>
        <begin position="725"/>
        <end position="747"/>
    </location>
</feature>
<keyword evidence="6 10" id="KW-1133">Transmembrane helix</keyword>
<evidence type="ECO:0000256" key="8">
    <source>
        <dbReference type="ARBA" id="ARBA00023170"/>
    </source>
</evidence>
<dbReference type="InterPro" id="IPR004117">
    <property type="entry name" value="7tm6_olfct_rcpt"/>
</dbReference>
<feature type="transmembrane region" description="Helical" evidence="10">
    <location>
        <begin position="479"/>
        <end position="500"/>
    </location>
</feature>
<keyword evidence="8" id="KW-0675">Receptor</keyword>
<reference evidence="11 12" key="1">
    <citation type="submission" date="2015-07" db="EMBL/GenBank/DDBJ databases">
        <title>The genome of Habropoda laboriosa.</title>
        <authorList>
            <person name="Pan H."/>
            <person name="Kapheim K."/>
        </authorList>
    </citation>
    <scope>NUCLEOTIDE SEQUENCE [LARGE SCALE GENOMIC DNA]</scope>
    <source>
        <strain evidence="11">0110345459</strain>
    </source>
</reference>
<protein>
    <recommendedName>
        <fullName evidence="13">Odorant receptor 13a</fullName>
    </recommendedName>
</protein>
<name>A0A0L7QS36_9HYME</name>
<feature type="transmembrane region" description="Helical" evidence="10">
    <location>
        <begin position="1186"/>
        <end position="1207"/>
    </location>
</feature>
<dbReference type="PANTHER" id="PTHR21137">
    <property type="entry name" value="ODORANT RECEPTOR"/>
    <property type="match status" value="1"/>
</dbReference>
<keyword evidence="9" id="KW-0807">Transducer</keyword>
<feature type="transmembrane region" description="Helical" evidence="10">
    <location>
        <begin position="694"/>
        <end position="713"/>
    </location>
</feature>
<keyword evidence="4 10" id="KW-0812">Transmembrane</keyword>
<feature type="transmembrane region" description="Helical" evidence="10">
    <location>
        <begin position="1655"/>
        <end position="1674"/>
    </location>
</feature>
<evidence type="ECO:0000256" key="7">
    <source>
        <dbReference type="ARBA" id="ARBA00023136"/>
    </source>
</evidence>
<keyword evidence="3" id="KW-0716">Sensory transduction</keyword>
<keyword evidence="5" id="KW-0552">Olfaction</keyword>
<dbReference type="GO" id="GO:0007165">
    <property type="term" value="P:signal transduction"/>
    <property type="evidence" value="ECO:0007669"/>
    <property type="project" value="UniProtKB-KW"/>
</dbReference>
<feature type="transmembrane region" description="Helical" evidence="10">
    <location>
        <begin position="1359"/>
        <end position="1378"/>
    </location>
</feature>
<keyword evidence="2" id="KW-1003">Cell membrane</keyword>
<keyword evidence="7 10" id="KW-0472">Membrane</keyword>
<dbReference type="PANTHER" id="PTHR21137:SF35">
    <property type="entry name" value="ODORANT RECEPTOR 19A-RELATED"/>
    <property type="match status" value="1"/>
</dbReference>
<feature type="transmembrane region" description="Helical" evidence="10">
    <location>
        <begin position="960"/>
        <end position="979"/>
    </location>
</feature>
<feature type="transmembrane region" description="Helical" evidence="10">
    <location>
        <begin position="12"/>
        <end position="34"/>
    </location>
</feature>
<gene>
    <name evidence="11" type="ORF">WH47_06996</name>
</gene>
<dbReference type="GO" id="GO:0005886">
    <property type="term" value="C:plasma membrane"/>
    <property type="evidence" value="ECO:0007669"/>
    <property type="project" value="UniProtKB-SubCell"/>
</dbReference>
<feature type="transmembrane region" description="Helical" evidence="10">
    <location>
        <begin position="119"/>
        <end position="142"/>
    </location>
</feature>
<evidence type="ECO:0000256" key="9">
    <source>
        <dbReference type="ARBA" id="ARBA00023224"/>
    </source>
</evidence>
<feature type="transmembrane region" description="Helical" evidence="10">
    <location>
        <begin position="570"/>
        <end position="590"/>
    </location>
</feature>
<evidence type="ECO:0000313" key="12">
    <source>
        <dbReference type="Proteomes" id="UP000053825"/>
    </source>
</evidence>
<keyword evidence="12" id="KW-1185">Reference proteome</keyword>
<evidence type="ECO:0000256" key="10">
    <source>
        <dbReference type="SAM" id="Phobius"/>
    </source>
</evidence>
<feature type="transmembrane region" description="Helical" evidence="10">
    <location>
        <begin position="1564"/>
        <end position="1585"/>
    </location>
</feature>